<evidence type="ECO:0000313" key="1">
    <source>
        <dbReference type="EMBL" id="KAG7091529.1"/>
    </source>
</evidence>
<dbReference type="AlphaFoldDB" id="A0A9P7RXH4"/>
<dbReference type="EMBL" id="CM032186">
    <property type="protein sequence ID" value="KAG7091529.1"/>
    <property type="molecule type" value="Genomic_DNA"/>
</dbReference>
<evidence type="ECO:0000313" key="2">
    <source>
        <dbReference type="Proteomes" id="UP001049176"/>
    </source>
</evidence>
<accession>A0A9P7RXH4</accession>
<organism evidence="1 2">
    <name type="scientific">Marasmius oreades</name>
    <name type="common">fairy-ring Marasmius</name>
    <dbReference type="NCBI Taxonomy" id="181124"/>
    <lineage>
        <taxon>Eukaryota</taxon>
        <taxon>Fungi</taxon>
        <taxon>Dikarya</taxon>
        <taxon>Basidiomycota</taxon>
        <taxon>Agaricomycotina</taxon>
        <taxon>Agaricomycetes</taxon>
        <taxon>Agaricomycetidae</taxon>
        <taxon>Agaricales</taxon>
        <taxon>Marasmiineae</taxon>
        <taxon>Marasmiaceae</taxon>
        <taxon>Marasmius</taxon>
    </lineage>
</organism>
<sequence>MRDWMFNLRIGSFQYDIIGSLALSEEDGCSGYFGRVLPPPCDCNPLLDSNEIVRAVPDFLQLVLSFGGYRHIAANFDLLDRLLTFGTIIDLTKPEILAFFPSIPSPVWSCASFGTSDITAKFSNSAPSLIDLTFARNSNKWRMTIQFSLLLPLEARLWTAYLVQSFPFYKDHALDFHNLVFLDELGFKLTGTFTTDPSSYHPPKYLHVPPLSVEWINNMPCFYWPPNRCYYWSFDCGGKMEIEEEDWARYGIPNLEVVAFAGSIWRQEEYEATREYLHLNKYDPGGQQFANDHGYPILVVGDPHILSKPPQAGV</sequence>
<dbReference type="OrthoDB" id="2883824at2759"/>
<proteinExistence type="predicted"/>
<dbReference type="Proteomes" id="UP001049176">
    <property type="component" value="Chromosome 6"/>
</dbReference>
<dbReference type="KEGG" id="more:E1B28_010558"/>
<dbReference type="RefSeq" id="XP_043007999.1">
    <property type="nucleotide sequence ID" value="XM_043155530.1"/>
</dbReference>
<name>A0A9P7RXH4_9AGAR</name>
<keyword evidence="2" id="KW-1185">Reference proteome</keyword>
<reference evidence="1" key="1">
    <citation type="journal article" date="2021" name="Genome Biol. Evol.">
        <title>The assembled and annotated genome of the fairy-ring fungus Marasmius oreades.</title>
        <authorList>
            <person name="Hiltunen M."/>
            <person name="Ament-Velasquez S.L."/>
            <person name="Johannesson H."/>
        </authorList>
    </citation>
    <scope>NUCLEOTIDE SEQUENCE</scope>
    <source>
        <strain evidence="1">03SP1</strain>
    </source>
</reference>
<dbReference type="GeneID" id="66079634"/>
<comment type="caution">
    <text evidence="1">The sequence shown here is derived from an EMBL/GenBank/DDBJ whole genome shotgun (WGS) entry which is preliminary data.</text>
</comment>
<gene>
    <name evidence="1" type="ORF">E1B28_010558</name>
</gene>
<protein>
    <submittedName>
        <fullName evidence="1">Uncharacterized protein</fullName>
    </submittedName>
</protein>